<feature type="chain" id="PRO_5022899783" evidence="1">
    <location>
        <begin position="21"/>
        <end position="92"/>
    </location>
</feature>
<protein>
    <submittedName>
        <fullName evidence="2">Uncharacterized protein</fullName>
    </submittedName>
</protein>
<evidence type="ECO:0000313" key="2">
    <source>
        <dbReference type="EMBL" id="TWT36252.1"/>
    </source>
</evidence>
<keyword evidence="3" id="KW-1185">Reference proteome</keyword>
<dbReference type="RefSeq" id="WP_146563007.1">
    <property type="nucleotide sequence ID" value="NZ_SIHJ01000001.1"/>
</dbReference>
<evidence type="ECO:0000256" key="1">
    <source>
        <dbReference type="SAM" id="SignalP"/>
    </source>
</evidence>
<evidence type="ECO:0000313" key="3">
    <source>
        <dbReference type="Proteomes" id="UP000316714"/>
    </source>
</evidence>
<comment type="caution">
    <text evidence="2">The sequence shown here is derived from an EMBL/GenBank/DDBJ whole genome shotgun (WGS) entry which is preliminary data.</text>
</comment>
<accession>A0A5C5VEZ8</accession>
<reference evidence="2 3" key="1">
    <citation type="submission" date="2019-02" db="EMBL/GenBank/DDBJ databases">
        <title>Deep-cultivation of Planctomycetes and their phenomic and genomic characterization uncovers novel biology.</title>
        <authorList>
            <person name="Wiegand S."/>
            <person name="Jogler M."/>
            <person name="Boedeker C."/>
            <person name="Pinto D."/>
            <person name="Vollmers J."/>
            <person name="Rivas-Marin E."/>
            <person name="Kohn T."/>
            <person name="Peeters S.H."/>
            <person name="Heuer A."/>
            <person name="Rast P."/>
            <person name="Oberbeckmann S."/>
            <person name="Bunk B."/>
            <person name="Jeske O."/>
            <person name="Meyerdierks A."/>
            <person name="Storesund J.E."/>
            <person name="Kallscheuer N."/>
            <person name="Luecker S."/>
            <person name="Lage O.M."/>
            <person name="Pohl T."/>
            <person name="Merkel B.J."/>
            <person name="Hornburger P."/>
            <person name="Mueller R.-W."/>
            <person name="Bruemmer F."/>
            <person name="Labrenz M."/>
            <person name="Spormann A.M."/>
            <person name="Op Den Camp H."/>
            <person name="Overmann J."/>
            <person name="Amann R."/>
            <person name="Jetten M.S.M."/>
            <person name="Mascher T."/>
            <person name="Medema M.H."/>
            <person name="Devos D.P."/>
            <person name="Kaster A.-K."/>
            <person name="Ovreas L."/>
            <person name="Rohde M."/>
            <person name="Galperin M.Y."/>
            <person name="Jogler C."/>
        </authorList>
    </citation>
    <scope>NUCLEOTIDE SEQUENCE [LARGE SCALE GENOMIC DNA]</scope>
    <source>
        <strain evidence="2 3">KOR34</strain>
    </source>
</reference>
<dbReference type="OrthoDB" id="9942240at2"/>
<dbReference type="AlphaFoldDB" id="A0A5C5VEZ8"/>
<keyword evidence="1" id="KW-0732">Signal</keyword>
<proteinExistence type="predicted"/>
<feature type="signal peptide" evidence="1">
    <location>
        <begin position="1"/>
        <end position="20"/>
    </location>
</feature>
<name>A0A5C5VEZ8_9BACT</name>
<organism evidence="2 3">
    <name type="scientific">Posidoniimonas corsicana</name>
    <dbReference type="NCBI Taxonomy" id="1938618"/>
    <lineage>
        <taxon>Bacteria</taxon>
        <taxon>Pseudomonadati</taxon>
        <taxon>Planctomycetota</taxon>
        <taxon>Planctomycetia</taxon>
        <taxon>Pirellulales</taxon>
        <taxon>Lacipirellulaceae</taxon>
        <taxon>Posidoniimonas</taxon>
    </lineage>
</organism>
<dbReference type="EMBL" id="SIHJ01000001">
    <property type="protein sequence ID" value="TWT36252.1"/>
    <property type="molecule type" value="Genomic_DNA"/>
</dbReference>
<sequence length="92" mass="9685" precursor="true">MPKLATRLFAALLLSCGAAAQIGCNACGSCHDYSRPVANCQCNGCTDCGSGRAGSASARYYAENELQQPGDTLDQAVEIAQQPMMDEAPLRR</sequence>
<dbReference type="Proteomes" id="UP000316714">
    <property type="component" value="Unassembled WGS sequence"/>
</dbReference>
<gene>
    <name evidence="2" type="ORF">KOR34_11560</name>
</gene>